<feature type="transmembrane region" description="Helical" evidence="1">
    <location>
        <begin position="182"/>
        <end position="201"/>
    </location>
</feature>
<organism evidence="2 3">
    <name type="scientific">Streptomyces achromogenes</name>
    <dbReference type="NCBI Taxonomy" id="67255"/>
    <lineage>
        <taxon>Bacteria</taxon>
        <taxon>Bacillati</taxon>
        <taxon>Actinomycetota</taxon>
        <taxon>Actinomycetes</taxon>
        <taxon>Kitasatosporales</taxon>
        <taxon>Streptomycetaceae</taxon>
        <taxon>Streptomyces</taxon>
    </lineage>
</organism>
<evidence type="ECO:0000313" key="2">
    <source>
        <dbReference type="EMBL" id="MDQ0684195.1"/>
    </source>
</evidence>
<feature type="transmembrane region" description="Helical" evidence="1">
    <location>
        <begin position="100"/>
        <end position="119"/>
    </location>
</feature>
<sequence>MRPTVRTPWPLTPYRFAGVLLWTAMSLAYWHDAYGHDPLSRTAAAGPFNLLVLLTGIGRFARVLTGRPWAAALGLVAMALVWRGHLGWTAAAGDLGHPSTLAVGLAFWVWAATAARAGAVRCRVRYLGPSGLRSHWGYAWLGALYGLILLVDPVACAAAAVGAAAIVAGWERERRAAVWSRWALTAAVPLAVACCGPYVGVVPGGRW</sequence>
<feature type="transmembrane region" description="Helical" evidence="1">
    <location>
        <begin position="140"/>
        <end position="170"/>
    </location>
</feature>
<accession>A0ABU0Q2V3</accession>
<feature type="transmembrane region" description="Helical" evidence="1">
    <location>
        <begin position="12"/>
        <end position="31"/>
    </location>
</feature>
<keyword evidence="1" id="KW-0472">Membrane</keyword>
<comment type="caution">
    <text evidence="2">The sequence shown here is derived from an EMBL/GenBank/DDBJ whole genome shotgun (WGS) entry which is preliminary data.</text>
</comment>
<dbReference type="Proteomes" id="UP001243364">
    <property type="component" value="Unassembled WGS sequence"/>
</dbReference>
<feature type="transmembrane region" description="Helical" evidence="1">
    <location>
        <begin position="68"/>
        <end position="88"/>
    </location>
</feature>
<protein>
    <submittedName>
        <fullName evidence="2">Fucose 4-O-acetylase-like acetyltransferase</fullName>
    </submittedName>
</protein>
<gene>
    <name evidence="2" type="ORF">QFZ56_003158</name>
</gene>
<reference evidence="2 3" key="1">
    <citation type="submission" date="2023-07" db="EMBL/GenBank/DDBJ databases">
        <title>Comparative genomics of wheat-associated soil bacteria to identify genetic determinants of phenazine resistance.</title>
        <authorList>
            <person name="Mouncey N."/>
        </authorList>
    </citation>
    <scope>NUCLEOTIDE SEQUENCE [LARGE SCALE GENOMIC DNA]</scope>
    <source>
        <strain evidence="2 3">W4I19-2</strain>
    </source>
</reference>
<dbReference type="RefSeq" id="WP_307043406.1">
    <property type="nucleotide sequence ID" value="NZ_JAUSYA010000001.1"/>
</dbReference>
<evidence type="ECO:0000313" key="3">
    <source>
        <dbReference type="Proteomes" id="UP001243364"/>
    </source>
</evidence>
<evidence type="ECO:0000256" key="1">
    <source>
        <dbReference type="SAM" id="Phobius"/>
    </source>
</evidence>
<keyword evidence="1" id="KW-1133">Transmembrane helix</keyword>
<name>A0ABU0Q2V3_STRAH</name>
<feature type="transmembrane region" description="Helical" evidence="1">
    <location>
        <begin position="43"/>
        <end position="61"/>
    </location>
</feature>
<keyword evidence="3" id="KW-1185">Reference proteome</keyword>
<keyword evidence="1" id="KW-0812">Transmembrane</keyword>
<dbReference type="EMBL" id="JAUSYA010000001">
    <property type="protein sequence ID" value="MDQ0684195.1"/>
    <property type="molecule type" value="Genomic_DNA"/>
</dbReference>
<proteinExistence type="predicted"/>